<dbReference type="InterPro" id="IPR000620">
    <property type="entry name" value="EamA_dom"/>
</dbReference>
<dbReference type="PANTHER" id="PTHR22911:SF135">
    <property type="entry name" value="BLR4310 PROTEIN"/>
    <property type="match status" value="1"/>
</dbReference>
<feature type="transmembrane region" description="Helical" evidence="1">
    <location>
        <begin position="181"/>
        <end position="199"/>
    </location>
</feature>
<dbReference type="AlphaFoldDB" id="A0A7K3UD20"/>
<gene>
    <name evidence="3" type="ORF">GR197_09510</name>
</gene>
<feature type="domain" description="EamA" evidence="2">
    <location>
        <begin position="153"/>
        <end position="277"/>
    </location>
</feature>
<comment type="caution">
    <text evidence="3">The sequence shown here is derived from an EMBL/GenBank/DDBJ whole genome shotgun (WGS) entry which is preliminary data.</text>
</comment>
<feature type="transmembrane region" description="Helical" evidence="1">
    <location>
        <begin position="74"/>
        <end position="94"/>
    </location>
</feature>
<feature type="transmembrane region" description="Helical" evidence="1">
    <location>
        <begin position="126"/>
        <end position="143"/>
    </location>
</feature>
<dbReference type="PANTHER" id="PTHR22911">
    <property type="entry name" value="ACYL-MALONYL CONDENSING ENZYME-RELATED"/>
    <property type="match status" value="1"/>
</dbReference>
<feature type="transmembrane region" description="Helical" evidence="1">
    <location>
        <begin position="149"/>
        <end position="169"/>
    </location>
</feature>
<feature type="transmembrane region" description="Helical" evidence="1">
    <location>
        <begin position="37"/>
        <end position="62"/>
    </location>
</feature>
<keyword evidence="1" id="KW-0472">Membrane</keyword>
<keyword evidence="1" id="KW-0812">Transmembrane</keyword>
<evidence type="ECO:0000313" key="4">
    <source>
        <dbReference type="Proteomes" id="UP000471753"/>
    </source>
</evidence>
<dbReference type="SUPFAM" id="SSF103481">
    <property type="entry name" value="Multidrug resistance efflux transporter EmrE"/>
    <property type="match status" value="2"/>
</dbReference>
<dbReference type="GO" id="GO:0016020">
    <property type="term" value="C:membrane"/>
    <property type="evidence" value="ECO:0007669"/>
    <property type="project" value="InterPro"/>
</dbReference>
<feature type="transmembrane region" description="Helical" evidence="1">
    <location>
        <begin position="263"/>
        <end position="284"/>
    </location>
</feature>
<feature type="transmembrane region" description="Helical" evidence="1">
    <location>
        <begin position="100"/>
        <end position="119"/>
    </location>
</feature>
<reference evidence="3 4" key="1">
    <citation type="submission" date="2019-12" db="EMBL/GenBank/DDBJ databases">
        <title>Rhizobium genotypes associated with high levels of biological nitrogen fixation by grain legumes in a temperate-maritime cropping system.</title>
        <authorList>
            <person name="Maluk M."/>
            <person name="Francesc Ferrando Molina F."/>
            <person name="Lopez Del Egido L."/>
            <person name="Lafos M."/>
            <person name="Langarica-Fuentes A."/>
            <person name="Gebre Yohannes G."/>
            <person name="Young M.W."/>
            <person name="Martin P."/>
            <person name="Gantlett R."/>
            <person name="Kenicer G."/>
            <person name="Hawes C."/>
            <person name="Begg G.S."/>
            <person name="Quilliam R.S."/>
            <person name="Squire G.R."/>
            <person name="Poole P.S."/>
            <person name="Young P.W."/>
            <person name="Iannetta P.M."/>
            <person name="James E.K."/>
        </authorList>
    </citation>
    <scope>NUCLEOTIDE SEQUENCE [LARGE SCALE GENOMIC DNA]</scope>
    <source>
        <strain evidence="3 4">JHI366</strain>
    </source>
</reference>
<dbReference type="Proteomes" id="UP000471753">
    <property type="component" value="Unassembled WGS sequence"/>
</dbReference>
<proteinExistence type="predicted"/>
<organism evidence="3 4">
    <name type="scientific">Rhizobium phaseoli</name>
    <dbReference type="NCBI Taxonomy" id="396"/>
    <lineage>
        <taxon>Bacteria</taxon>
        <taxon>Pseudomonadati</taxon>
        <taxon>Pseudomonadota</taxon>
        <taxon>Alphaproteobacteria</taxon>
        <taxon>Hyphomicrobiales</taxon>
        <taxon>Rhizobiaceae</taxon>
        <taxon>Rhizobium/Agrobacterium group</taxon>
        <taxon>Rhizobium</taxon>
    </lineage>
</organism>
<dbReference type="Pfam" id="PF00892">
    <property type="entry name" value="EamA"/>
    <property type="match status" value="2"/>
</dbReference>
<name>A0A7K3UD20_9HYPH</name>
<feature type="transmembrane region" description="Helical" evidence="1">
    <location>
        <begin position="12"/>
        <end position="31"/>
    </location>
</feature>
<evidence type="ECO:0000313" key="3">
    <source>
        <dbReference type="EMBL" id="NEJ70778.1"/>
    </source>
</evidence>
<dbReference type="RefSeq" id="WP_164008802.1">
    <property type="nucleotide sequence ID" value="NZ_WUFT01000005.1"/>
</dbReference>
<feature type="transmembrane region" description="Helical" evidence="1">
    <location>
        <begin position="239"/>
        <end position="257"/>
    </location>
</feature>
<evidence type="ECO:0000256" key="1">
    <source>
        <dbReference type="SAM" id="Phobius"/>
    </source>
</evidence>
<keyword evidence="1" id="KW-1133">Transmembrane helix</keyword>
<dbReference type="InterPro" id="IPR037185">
    <property type="entry name" value="EmrE-like"/>
</dbReference>
<feature type="domain" description="EamA" evidence="2">
    <location>
        <begin position="11"/>
        <end position="143"/>
    </location>
</feature>
<protein>
    <submittedName>
        <fullName evidence="3">EamA family transporter</fullName>
    </submittedName>
</protein>
<accession>A0A7K3UD20</accession>
<dbReference type="EMBL" id="WUFT01000005">
    <property type="protein sequence ID" value="NEJ70778.1"/>
    <property type="molecule type" value="Genomic_DNA"/>
</dbReference>
<feature type="transmembrane region" description="Helical" evidence="1">
    <location>
        <begin position="205"/>
        <end position="227"/>
    </location>
</feature>
<sequence>MFPTALSDHRKGLLLTAVGGLALSMDIPLVRLGDGDIWSILGARSAATVLATLVILGAMRLASGKWPVLVPGRAGLLAGLLYGFSSLTFVLAVFNTTTANVVFIVAFNPMFGALLSWTFLKEKPQAATLIAMLLMIFGVGLIVREGLSSGHFFGDAMALLSALILAAAITIGRASRREMGFVPLLAAILPAALGLAQALPSGLSIAHPGWILFNGAIMMPVAFWCLATGPRYLSAPEVGMFYLLETVLAPIWVWLIFSETPATMTLVGGGILMAAIAGHCFWMVRGSSIRPLAE</sequence>
<evidence type="ECO:0000259" key="2">
    <source>
        <dbReference type="Pfam" id="PF00892"/>
    </source>
</evidence>